<keyword evidence="5 8" id="KW-1133">Transmembrane helix</keyword>
<feature type="transmembrane region" description="Helical" evidence="8">
    <location>
        <begin position="68"/>
        <end position="86"/>
    </location>
</feature>
<dbReference type="CDD" id="cd16017">
    <property type="entry name" value="LptA"/>
    <property type="match status" value="1"/>
</dbReference>
<accession>A0ABR7QVM0</accession>
<evidence type="ECO:0000256" key="2">
    <source>
        <dbReference type="ARBA" id="ARBA00022475"/>
    </source>
</evidence>
<comment type="subcellular location">
    <subcellularLocation>
        <location evidence="1">Cell membrane</location>
        <topology evidence="1">Multi-pass membrane protein</topology>
    </subcellularLocation>
</comment>
<evidence type="ECO:0000256" key="5">
    <source>
        <dbReference type="ARBA" id="ARBA00022989"/>
    </source>
</evidence>
<dbReference type="Proteomes" id="UP000651208">
    <property type="component" value="Unassembled WGS sequence"/>
</dbReference>
<proteinExistence type="inferred from homology"/>
<dbReference type="PANTHER" id="PTHR30443:SF4">
    <property type="entry name" value="PHOSPHOETHANOLAMINE TRANSFERASE OPGE-RELATED"/>
    <property type="match status" value="1"/>
</dbReference>
<evidence type="ECO:0000313" key="10">
    <source>
        <dbReference type="EMBL" id="MBC9130243.1"/>
    </source>
</evidence>
<evidence type="ECO:0000313" key="11">
    <source>
        <dbReference type="Proteomes" id="UP000651208"/>
    </source>
</evidence>
<dbReference type="GO" id="GO:0016740">
    <property type="term" value="F:transferase activity"/>
    <property type="evidence" value="ECO:0007669"/>
    <property type="project" value="UniProtKB-KW"/>
</dbReference>
<dbReference type="InterPro" id="IPR017850">
    <property type="entry name" value="Alkaline_phosphatase_core_sf"/>
</dbReference>
<dbReference type="Pfam" id="PF00884">
    <property type="entry name" value="Sulfatase"/>
    <property type="match status" value="1"/>
</dbReference>
<feature type="domain" description="Sulfatase N-terminal" evidence="9">
    <location>
        <begin position="159"/>
        <end position="414"/>
    </location>
</feature>
<evidence type="ECO:0000256" key="4">
    <source>
        <dbReference type="ARBA" id="ARBA00022692"/>
    </source>
</evidence>
<gene>
    <name evidence="10" type="ORF">FcAc13_02855</name>
</gene>
<evidence type="ECO:0000256" key="7">
    <source>
        <dbReference type="ARBA" id="ARBA00038481"/>
    </source>
</evidence>
<evidence type="ECO:0000256" key="1">
    <source>
        <dbReference type="ARBA" id="ARBA00004651"/>
    </source>
</evidence>
<dbReference type="InterPro" id="IPR040423">
    <property type="entry name" value="PEA_transferase"/>
</dbReference>
<dbReference type="RefSeq" id="WP_187754681.1">
    <property type="nucleotide sequence ID" value="NZ_JABURY010000006.1"/>
</dbReference>
<keyword evidence="6 8" id="KW-0472">Membrane</keyword>
<dbReference type="InterPro" id="IPR000917">
    <property type="entry name" value="Sulfatase_N"/>
</dbReference>
<sequence>MNFFMLVLLFLFARYHFITVIIMFVYSIIAAIYLPFGITYGQLNGGLLYALRETNITEAFDNILIYPGYYYLLSLLVILSSSYYVYSYWKYGKKSKHILKQLIFLILFPFIFILLPSGDHVTDAVKQSIYFFENIEKFEQSFNSQPTWDIISVDKKNNNIVVVIGESVNREYLSLYGYHHQTTPFLNKANGIFIDGYIATAPFTTYSLSRTLAQTLDKEEINFANNIVTLAKQAGYKTYWISNQGVIGIHDSLISQIAMYADNIKFLNEKTSINRYRDDFDLLDELDKILVEDPSPKIIFVHMYGSHNNPCKRLFNYPNSYNLQYGIKFNCYLATLNKLDAFIENINNQLIQANKDYSLIYFSDHGQKMSFDENNQVMIQHSGKYKQGYKVPLFIIKSNIKDHIYTKKNLSAFHFLDLFANEIGVKSDQLSTEFKFEAFPLESNIMVKTYDELAYYDELLDDKIIDQ</sequence>
<dbReference type="Gene3D" id="3.40.720.10">
    <property type="entry name" value="Alkaline Phosphatase, subunit A"/>
    <property type="match status" value="1"/>
</dbReference>
<evidence type="ECO:0000256" key="8">
    <source>
        <dbReference type="SAM" id="Phobius"/>
    </source>
</evidence>
<comment type="caution">
    <text evidence="10">The sequence shown here is derived from an EMBL/GenBank/DDBJ whole genome shotgun (WGS) entry which is preliminary data.</text>
</comment>
<comment type="similarity">
    <text evidence="7">Belongs to the phosphoethanolamine transferase family.</text>
</comment>
<feature type="transmembrane region" description="Helical" evidence="8">
    <location>
        <begin position="98"/>
        <end position="118"/>
    </location>
</feature>
<keyword evidence="4 8" id="KW-0812">Transmembrane</keyword>
<name>A0ABR7QVM0_9GAMM</name>
<dbReference type="PANTHER" id="PTHR30443">
    <property type="entry name" value="INNER MEMBRANE PROTEIN"/>
    <property type="match status" value="1"/>
</dbReference>
<organism evidence="10 11">
    <name type="scientific">Frischella japonica</name>
    <dbReference type="NCBI Taxonomy" id="2741544"/>
    <lineage>
        <taxon>Bacteria</taxon>
        <taxon>Pseudomonadati</taxon>
        <taxon>Pseudomonadota</taxon>
        <taxon>Gammaproteobacteria</taxon>
        <taxon>Orbales</taxon>
        <taxon>Orbaceae</taxon>
        <taxon>Frischella</taxon>
    </lineage>
</organism>
<evidence type="ECO:0000256" key="6">
    <source>
        <dbReference type="ARBA" id="ARBA00023136"/>
    </source>
</evidence>
<feature type="transmembrane region" description="Helical" evidence="8">
    <location>
        <begin position="12"/>
        <end position="34"/>
    </location>
</feature>
<dbReference type="EMBL" id="JABURY010000006">
    <property type="protein sequence ID" value="MBC9130243.1"/>
    <property type="molecule type" value="Genomic_DNA"/>
</dbReference>
<keyword evidence="3 10" id="KW-0808">Transferase</keyword>
<protein>
    <submittedName>
        <fullName evidence="10">Phosphoethanolamine transferase</fullName>
    </submittedName>
</protein>
<keyword evidence="2" id="KW-1003">Cell membrane</keyword>
<evidence type="ECO:0000259" key="9">
    <source>
        <dbReference type="Pfam" id="PF00884"/>
    </source>
</evidence>
<reference evidence="10 11" key="1">
    <citation type="submission" date="2020-06" db="EMBL/GenBank/DDBJ databases">
        <title>Frischella cerana isolated from Apis cerana gut homogenate.</title>
        <authorList>
            <person name="Wolter L.A."/>
            <person name="Suenami S."/>
            <person name="Miyazaki R."/>
        </authorList>
    </citation>
    <scope>NUCLEOTIDE SEQUENCE [LARGE SCALE GENOMIC DNA]</scope>
    <source>
        <strain evidence="10 11">Ac13</strain>
    </source>
</reference>
<evidence type="ECO:0000256" key="3">
    <source>
        <dbReference type="ARBA" id="ARBA00022679"/>
    </source>
</evidence>
<dbReference type="InterPro" id="IPR058130">
    <property type="entry name" value="PEA_transf_C"/>
</dbReference>
<dbReference type="SUPFAM" id="SSF53649">
    <property type="entry name" value="Alkaline phosphatase-like"/>
    <property type="match status" value="1"/>
</dbReference>
<keyword evidence="11" id="KW-1185">Reference proteome</keyword>